<keyword evidence="2" id="KW-1185">Reference proteome</keyword>
<name>A0ACC1J6H0_9FUNG</name>
<evidence type="ECO:0000313" key="1">
    <source>
        <dbReference type="EMBL" id="KAJ1939481.1"/>
    </source>
</evidence>
<protein>
    <submittedName>
        <fullName evidence="1">Uncharacterized protein</fullName>
    </submittedName>
</protein>
<evidence type="ECO:0000313" key="2">
    <source>
        <dbReference type="Proteomes" id="UP001150603"/>
    </source>
</evidence>
<gene>
    <name evidence="1" type="ORF">FBU59_004105</name>
</gene>
<comment type="caution">
    <text evidence="1">The sequence shown here is derived from an EMBL/GenBank/DDBJ whole genome shotgun (WGS) entry which is preliminary data.</text>
</comment>
<reference evidence="1" key="1">
    <citation type="submission" date="2022-07" db="EMBL/GenBank/DDBJ databases">
        <title>Phylogenomic reconstructions and comparative analyses of Kickxellomycotina fungi.</title>
        <authorList>
            <person name="Reynolds N.K."/>
            <person name="Stajich J.E."/>
            <person name="Barry K."/>
            <person name="Grigoriev I.V."/>
            <person name="Crous P."/>
            <person name="Smith M.E."/>
        </authorList>
    </citation>
    <scope>NUCLEOTIDE SEQUENCE</scope>
    <source>
        <strain evidence="1">NRRL 5244</strain>
    </source>
</reference>
<proteinExistence type="predicted"/>
<accession>A0ACC1J6H0</accession>
<sequence length="158" mass="17836">MSYNATPPSNSSVLHRKKYTHYPPSVPVRFYDCDECSDRFDGYHKLKRHRVGHMDMLQTKFNGDVVLEFPITPEKRVLCRCNKTVTISTMLNSHKYRCEACITEASDKLNRQETPPSPVQAPVKKSDINFILNPIESVPSLSSTVSTSSTAVSKLTTL</sequence>
<organism evidence="1 2">
    <name type="scientific">Linderina macrospora</name>
    <dbReference type="NCBI Taxonomy" id="4868"/>
    <lineage>
        <taxon>Eukaryota</taxon>
        <taxon>Fungi</taxon>
        <taxon>Fungi incertae sedis</taxon>
        <taxon>Zoopagomycota</taxon>
        <taxon>Kickxellomycotina</taxon>
        <taxon>Kickxellomycetes</taxon>
        <taxon>Kickxellales</taxon>
        <taxon>Kickxellaceae</taxon>
        <taxon>Linderina</taxon>
    </lineage>
</organism>
<dbReference type="Proteomes" id="UP001150603">
    <property type="component" value="Unassembled WGS sequence"/>
</dbReference>
<dbReference type="EMBL" id="JANBPW010002830">
    <property type="protein sequence ID" value="KAJ1939481.1"/>
    <property type="molecule type" value="Genomic_DNA"/>
</dbReference>